<keyword evidence="6" id="KW-1133">Transmembrane helix</keyword>
<dbReference type="Gene3D" id="1.10.1130.10">
    <property type="entry name" value="Flavocytochrome C3, Chain A"/>
    <property type="match status" value="1"/>
</dbReference>
<keyword evidence="6" id="KW-0472">Membrane</keyword>
<protein>
    <recommendedName>
        <fullName evidence="7">Cytochrome c domain-containing protein</fullName>
    </recommendedName>
</protein>
<reference evidence="8 9" key="2">
    <citation type="submission" date="2020-05" db="EMBL/GenBank/DDBJ databases">
        <title>Draft genome sequence of Desulfovibrio sp. strainFSS-1.</title>
        <authorList>
            <person name="Shimoshige H."/>
            <person name="Kobayashi H."/>
            <person name="Maekawa T."/>
        </authorList>
    </citation>
    <scope>NUCLEOTIDE SEQUENCE [LARGE SCALE GENOMIC DNA]</scope>
    <source>
        <strain evidence="8 9">SIID29052-01</strain>
    </source>
</reference>
<dbReference type="Gene3D" id="3.90.10.10">
    <property type="entry name" value="Cytochrome C3"/>
    <property type="match status" value="1"/>
</dbReference>
<feature type="transmembrane region" description="Helical" evidence="6">
    <location>
        <begin position="15"/>
        <end position="40"/>
    </location>
</feature>
<keyword evidence="6" id="KW-0812">Transmembrane</keyword>
<feature type="transmembrane region" description="Helical" evidence="6">
    <location>
        <begin position="177"/>
        <end position="200"/>
    </location>
</feature>
<dbReference type="PANTHER" id="PTHR35038:SF8">
    <property type="entry name" value="C-TYPE POLYHEME CYTOCHROME OMCC"/>
    <property type="match status" value="1"/>
</dbReference>
<proteinExistence type="predicted"/>
<dbReference type="InterPro" id="IPR051829">
    <property type="entry name" value="Multiheme_Cytochr_ET"/>
</dbReference>
<feature type="transmembrane region" description="Helical" evidence="6">
    <location>
        <begin position="132"/>
        <end position="157"/>
    </location>
</feature>
<keyword evidence="4 5" id="KW-0408">Iron</keyword>
<feature type="transmembrane region" description="Helical" evidence="6">
    <location>
        <begin position="285"/>
        <end position="304"/>
    </location>
</feature>
<evidence type="ECO:0000256" key="1">
    <source>
        <dbReference type="ARBA" id="ARBA00022617"/>
    </source>
</evidence>
<evidence type="ECO:0000313" key="8">
    <source>
        <dbReference type="EMBL" id="GFK94964.1"/>
    </source>
</evidence>
<sequence length="828" mass="88987">MEYPVLHWNYWGGGLLIALVATIHVFIAHFAVGGGLFIAVMETRTQRLGLTSLRDYLHRHARFFLVLTMVVGGLTGVGIWAAISVTAPAATSVLIHSFVLGWATEWTFFLAEIVVLLAYMRSFEGARSTRRLVLAWLYFVFAWGSLAVVQGFISFMLTPGEWLVTHRFWDGFFNPTYFPGLVFRTAMAAALAGAFGLLTAQASETESQRKSLSRFCALWTILPLPVVVAAGWWHIAALTPGQQALALGRSPEVAAGMRVFWWAVPAMLAGGALLAGGLPRRWARPASVAVLAASFLFIGSYEYMREAARRPYLVTGHVYSNGVLVAQAPALNESGFLAKARWSRVKQVTPENRIEAGRELFYLQCASCHSTGGPLLDIRPRAAKYSLTGMESLLTGLGKIGRYMPPFFGSKAEKQALAAFLAQEIGGDRPAKAAALAQLPPETPAPFADDAEYVLVAAADRAISMFEPHDGRMVLGLPAQGLTAQLVRRGPGPSLVTNARVTCEVVGQPALTLKAEGNRYRAPYVSLSPYGADGSFRPYPVGVVRAWDAEGKTLLAETKVVLPVSSEMGCRNCHGGEWSHGVGGLSEATVRDVLKAHDRLSLTALAGQSGPLRCKGCHSGEGKGRAMNLSASMHGLHAVYLAGRGADACNLCHPTDPMGATRALRDPHPAAGLDCTSCHGAMEDHALSLLVREEQQGVAAAKPLMALIKPREGAPVPREPWVNEPKCVTCHTGYKAPEQAQAYGVWTKDAGDLFKAKPDDMGALTCADCHGAAHSVYPAVNPYGADRDNLQPLQYQKLARAMGGKKNCQSCHREAMDTAAHHPGMGVE</sequence>
<accession>A0A6V8LTB2</accession>
<dbReference type="PANTHER" id="PTHR35038">
    <property type="entry name" value="DISSIMILATORY SULFITE REDUCTASE SIRA"/>
    <property type="match status" value="1"/>
</dbReference>
<dbReference type="AlphaFoldDB" id="A0A6V8LTB2"/>
<dbReference type="InterPro" id="IPR009056">
    <property type="entry name" value="Cyt_c-like_dom"/>
</dbReference>
<feature type="transmembrane region" description="Helical" evidence="6">
    <location>
        <begin position="259"/>
        <end position="278"/>
    </location>
</feature>
<dbReference type="SUPFAM" id="SSF48695">
    <property type="entry name" value="Multiheme cytochromes"/>
    <property type="match status" value="1"/>
</dbReference>
<dbReference type="InterPro" id="IPR036280">
    <property type="entry name" value="Multihaem_cyt_sf"/>
</dbReference>
<dbReference type="InterPro" id="IPR036909">
    <property type="entry name" value="Cyt_c-like_dom_sf"/>
</dbReference>
<comment type="caution">
    <text evidence="8">The sequence shown here is derived from an EMBL/GenBank/DDBJ whole genome shotgun (WGS) entry which is preliminary data.</text>
</comment>
<evidence type="ECO:0000256" key="2">
    <source>
        <dbReference type="ARBA" id="ARBA00022723"/>
    </source>
</evidence>
<reference evidence="8 9" key="1">
    <citation type="submission" date="2020-04" db="EMBL/GenBank/DDBJ databases">
        <authorList>
            <consortium name="Desulfovibrio sp. FSS-1 genome sequencing consortium"/>
            <person name="Shimoshige H."/>
            <person name="Kobayashi H."/>
            <person name="Maekawa T."/>
        </authorList>
    </citation>
    <scope>NUCLEOTIDE SEQUENCE [LARGE SCALE GENOMIC DNA]</scope>
    <source>
        <strain evidence="8 9">SIID29052-01</strain>
    </source>
</reference>
<evidence type="ECO:0000256" key="3">
    <source>
        <dbReference type="ARBA" id="ARBA00022729"/>
    </source>
</evidence>
<name>A0A6V8LTB2_9BACT</name>
<evidence type="ECO:0000256" key="4">
    <source>
        <dbReference type="ARBA" id="ARBA00023004"/>
    </source>
</evidence>
<organism evidence="8 9">
    <name type="scientific">Fundidesulfovibrio magnetotacticus</name>
    <dbReference type="NCBI Taxonomy" id="2730080"/>
    <lineage>
        <taxon>Bacteria</taxon>
        <taxon>Pseudomonadati</taxon>
        <taxon>Thermodesulfobacteriota</taxon>
        <taxon>Desulfovibrionia</taxon>
        <taxon>Desulfovibrionales</taxon>
        <taxon>Desulfovibrionaceae</taxon>
        <taxon>Fundidesulfovibrio</taxon>
    </lineage>
</organism>
<gene>
    <name evidence="8" type="ORF">NNJEOMEG_02812</name>
</gene>
<dbReference type="SUPFAM" id="SSF46626">
    <property type="entry name" value="Cytochrome c"/>
    <property type="match status" value="1"/>
</dbReference>
<dbReference type="EMBL" id="BLTE01000013">
    <property type="protein sequence ID" value="GFK94964.1"/>
    <property type="molecule type" value="Genomic_DNA"/>
</dbReference>
<dbReference type="PROSITE" id="PS51007">
    <property type="entry name" value="CYTC"/>
    <property type="match status" value="1"/>
</dbReference>
<evidence type="ECO:0000256" key="6">
    <source>
        <dbReference type="SAM" id="Phobius"/>
    </source>
</evidence>
<dbReference type="Proteomes" id="UP000494245">
    <property type="component" value="Unassembled WGS sequence"/>
</dbReference>
<feature type="domain" description="Cytochrome c" evidence="7">
    <location>
        <begin position="352"/>
        <end position="458"/>
    </location>
</feature>
<feature type="transmembrane region" description="Helical" evidence="6">
    <location>
        <begin position="212"/>
        <end position="235"/>
    </location>
</feature>
<feature type="transmembrane region" description="Helical" evidence="6">
    <location>
        <begin position="95"/>
        <end position="120"/>
    </location>
</feature>
<dbReference type="GO" id="GO:0020037">
    <property type="term" value="F:heme binding"/>
    <property type="evidence" value="ECO:0007669"/>
    <property type="project" value="InterPro"/>
</dbReference>
<keyword evidence="3" id="KW-0732">Signal</keyword>
<dbReference type="GO" id="GO:0046872">
    <property type="term" value="F:metal ion binding"/>
    <property type="evidence" value="ECO:0007669"/>
    <property type="project" value="UniProtKB-KW"/>
</dbReference>
<keyword evidence="2 5" id="KW-0479">Metal-binding</keyword>
<dbReference type="RefSeq" id="WP_173085557.1">
    <property type="nucleotide sequence ID" value="NZ_BLTE01000013.1"/>
</dbReference>
<feature type="transmembrane region" description="Helical" evidence="6">
    <location>
        <begin position="61"/>
        <end position="83"/>
    </location>
</feature>
<keyword evidence="9" id="KW-1185">Reference proteome</keyword>
<evidence type="ECO:0000259" key="7">
    <source>
        <dbReference type="PROSITE" id="PS51007"/>
    </source>
</evidence>
<evidence type="ECO:0000313" key="9">
    <source>
        <dbReference type="Proteomes" id="UP000494245"/>
    </source>
</evidence>
<dbReference type="GO" id="GO:0009055">
    <property type="term" value="F:electron transfer activity"/>
    <property type="evidence" value="ECO:0007669"/>
    <property type="project" value="InterPro"/>
</dbReference>
<dbReference type="Gene3D" id="1.10.760.10">
    <property type="entry name" value="Cytochrome c-like domain"/>
    <property type="match status" value="1"/>
</dbReference>
<evidence type="ECO:0000256" key="5">
    <source>
        <dbReference type="PROSITE-ProRule" id="PRU00433"/>
    </source>
</evidence>
<keyword evidence="1 5" id="KW-0349">Heme</keyword>